<protein>
    <submittedName>
        <fullName evidence="1">Uncharacterized protein</fullName>
    </submittedName>
</protein>
<dbReference type="EMBL" id="GBRH01241209">
    <property type="protein sequence ID" value="JAD56686.1"/>
    <property type="molecule type" value="Transcribed_RNA"/>
</dbReference>
<proteinExistence type="predicted"/>
<organism evidence="1">
    <name type="scientific">Arundo donax</name>
    <name type="common">Giant reed</name>
    <name type="synonym">Donax arundinaceus</name>
    <dbReference type="NCBI Taxonomy" id="35708"/>
    <lineage>
        <taxon>Eukaryota</taxon>
        <taxon>Viridiplantae</taxon>
        <taxon>Streptophyta</taxon>
        <taxon>Embryophyta</taxon>
        <taxon>Tracheophyta</taxon>
        <taxon>Spermatophyta</taxon>
        <taxon>Magnoliopsida</taxon>
        <taxon>Liliopsida</taxon>
        <taxon>Poales</taxon>
        <taxon>Poaceae</taxon>
        <taxon>PACMAD clade</taxon>
        <taxon>Arundinoideae</taxon>
        <taxon>Arundineae</taxon>
        <taxon>Arundo</taxon>
    </lineage>
</organism>
<sequence>MLRNICRIFAMAIFPYDVMIQT</sequence>
<reference evidence="1" key="1">
    <citation type="submission" date="2014-09" db="EMBL/GenBank/DDBJ databases">
        <authorList>
            <person name="Magalhaes I.L.F."/>
            <person name="Oliveira U."/>
            <person name="Santos F.R."/>
            <person name="Vidigal T.H.D.A."/>
            <person name="Brescovit A.D."/>
            <person name="Santos A.J."/>
        </authorList>
    </citation>
    <scope>NUCLEOTIDE SEQUENCE</scope>
    <source>
        <tissue evidence="1">Shoot tissue taken approximately 20 cm above the soil surface</tissue>
    </source>
</reference>
<dbReference type="AlphaFoldDB" id="A0A0A9B010"/>
<reference evidence="1" key="2">
    <citation type="journal article" date="2015" name="Data Brief">
        <title>Shoot transcriptome of the giant reed, Arundo donax.</title>
        <authorList>
            <person name="Barrero R.A."/>
            <person name="Guerrero F.D."/>
            <person name="Moolhuijzen P."/>
            <person name="Goolsby J.A."/>
            <person name="Tidwell J."/>
            <person name="Bellgard S.E."/>
            <person name="Bellgard M.I."/>
        </authorList>
    </citation>
    <scope>NUCLEOTIDE SEQUENCE</scope>
    <source>
        <tissue evidence="1">Shoot tissue taken approximately 20 cm above the soil surface</tissue>
    </source>
</reference>
<accession>A0A0A9B010</accession>
<evidence type="ECO:0000313" key="1">
    <source>
        <dbReference type="EMBL" id="JAD56686.1"/>
    </source>
</evidence>
<name>A0A0A9B010_ARUDO</name>